<reference evidence="3" key="1">
    <citation type="submission" date="2025-08" db="UniProtKB">
        <authorList>
            <consortium name="RefSeq"/>
        </authorList>
    </citation>
    <scope>IDENTIFICATION</scope>
    <source>
        <tissue evidence="3">Whole organism</tissue>
    </source>
</reference>
<evidence type="ECO:0000313" key="2">
    <source>
        <dbReference type="Proteomes" id="UP000694843"/>
    </source>
</evidence>
<evidence type="ECO:0000256" key="1">
    <source>
        <dbReference type="SAM" id="MobiDB-lite"/>
    </source>
</evidence>
<name>A0A979FQT5_HYAAZ</name>
<dbReference type="RefSeq" id="XP_047738802.1">
    <property type="nucleotide sequence ID" value="XM_047882846.1"/>
</dbReference>
<proteinExistence type="predicted"/>
<dbReference type="KEGG" id="hazt:125178630"/>
<evidence type="ECO:0000313" key="3">
    <source>
        <dbReference type="RefSeq" id="XP_047738802.1"/>
    </source>
</evidence>
<organism evidence="2 3">
    <name type="scientific">Hyalella azteca</name>
    <name type="common">Amphipod</name>
    <dbReference type="NCBI Taxonomy" id="294128"/>
    <lineage>
        <taxon>Eukaryota</taxon>
        <taxon>Metazoa</taxon>
        <taxon>Ecdysozoa</taxon>
        <taxon>Arthropoda</taxon>
        <taxon>Crustacea</taxon>
        <taxon>Multicrustacea</taxon>
        <taxon>Malacostraca</taxon>
        <taxon>Eumalacostraca</taxon>
        <taxon>Peracarida</taxon>
        <taxon>Amphipoda</taxon>
        <taxon>Senticaudata</taxon>
        <taxon>Talitrida</taxon>
        <taxon>Talitroidea</taxon>
        <taxon>Hyalellidae</taxon>
        <taxon>Hyalella</taxon>
    </lineage>
</organism>
<feature type="compositionally biased region" description="Polar residues" evidence="1">
    <location>
        <begin position="51"/>
        <end position="64"/>
    </location>
</feature>
<protein>
    <submittedName>
        <fullName evidence="3">Uncharacterized protein LOC125178630</fullName>
    </submittedName>
</protein>
<dbReference type="GeneID" id="125178630"/>
<sequence length="140" mass="15280">MRESQPPTPVPTSPPFFLDKIFKGSHKIAKKPPPHQLSAGSDPYHDLHSPSRYSPNRHSNNSVLYNPSYRNVEFDPSYTDRGYGDGLPFDEGIMEDGRGRGGGVGEEAGNFFNIFNSGASAVKSIGVAPSLMLLLLQSRC</sequence>
<keyword evidence="2" id="KW-1185">Reference proteome</keyword>
<dbReference type="AlphaFoldDB" id="A0A979FQT5"/>
<dbReference type="Proteomes" id="UP000694843">
    <property type="component" value="Unplaced"/>
</dbReference>
<feature type="region of interest" description="Disordered" evidence="1">
    <location>
        <begin position="27"/>
        <end position="64"/>
    </location>
</feature>
<gene>
    <name evidence="3" type="primary">LOC125178630</name>
</gene>
<accession>A0A979FQT5</accession>